<dbReference type="GO" id="GO:0016614">
    <property type="term" value="F:oxidoreductase activity, acting on CH-OH group of donors"/>
    <property type="evidence" value="ECO:0007669"/>
    <property type="project" value="UniProtKB-ARBA"/>
</dbReference>
<comment type="caution">
    <text evidence="9">The sequence shown here is derived from an EMBL/GenBank/DDBJ whole genome shotgun (WGS) entry which is preliminary data.</text>
</comment>
<protein>
    <submittedName>
        <fullName evidence="9">4-hydroxymandelate oxidase</fullName>
    </submittedName>
</protein>
<evidence type="ECO:0000256" key="3">
    <source>
        <dbReference type="ARBA" id="ARBA00022643"/>
    </source>
</evidence>
<reference evidence="9 10" key="1">
    <citation type="submission" date="2019-03" db="EMBL/GenBank/DDBJ databases">
        <title>Genomic Encyclopedia of Type Strains, Phase IV (KMG-IV): sequencing the most valuable type-strain genomes for metagenomic binning, comparative biology and taxonomic classification.</title>
        <authorList>
            <person name="Goeker M."/>
        </authorList>
    </citation>
    <scope>NUCLEOTIDE SEQUENCE [LARGE SCALE GENOMIC DNA]</scope>
    <source>
        <strain evidence="9 10">DSM 9035</strain>
    </source>
</reference>
<feature type="binding site" evidence="7">
    <location>
        <begin position="83"/>
        <end position="85"/>
    </location>
    <ligand>
        <name>FMN</name>
        <dbReference type="ChEBI" id="CHEBI:58210"/>
    </ligand>
</feature>
<feature type="binding site" evidence="7">
    <location>
        <position position="30"/>
    </location>
    <ligand>
        <name>glyoxylate</name>
        <dbReference type="ChEBI" id="CHEBI:36655"/>
    </ligand>
</feature>
<feature type="binding site" evidence="7">
    <location>
        <position position="234"/>
    </location>
    <ligand>
        <name>FMN</name>
        <dbReference type="ChEBI" id="CHEBI:58210"/>
    </ligand>
</feature>
<feature type="domain" description="FMN hydroxy acid dehydrogenase" evidence="8">
    <location>
        <begin position="4"/>
        <end position="361"/>
    </location>
</feature>
<dbReference type="SUPFAM" id="SSF51395">
    <property type="entry name" value="FMN-linked oxidoreductases"/>
    <property type="match status" value="1"/>
</dbReference>
<dbReference type="GO" id="GO:0010181">
    <property type="term" value="F:FMN binding"/>
    <property type="evidence" value="ECO:0007669"/>
    <property type="project" value="InterPro"/>
</dbReference>
<evidence type="ECO:0000256" key="4">
    <source>
        <dbReference type="ARBA" id="ARBA00023002"/>
    </source>
</evidence>
<accession>A0A4R3LUP7</accession>
<feature type="binding site" evidence="7">
    <location>
        <position position="256"/>
    </location>
    <ligand>
        <name>FMN</name>
        <dbReference type="ChEBI" id="CHEBI:58210"/>
    </ligand>
</feature>
<dbReference type="CDD" id="cd02809">
    <property type="entry name" value="alpha_hydroxyacid_oxid_FMN"/>
    <property type="match status" value="1"/>
</dbReference>
<dbReference type="EMBL" id="SMAI01000013">
    <property type="protein sequence ID" value="TCT02385.1"/>
    <property type="molecule type" value="Genomic_DNA"/>
</dbReference>
<comment type="cofactor">
    <cofactor evidence="1">
        <name>FMN</name>
        <dbReference type="ChEBI" id="CHEBI:58210"/>
    </cofactor>
</comment>
<dbReference type="InterPro" id="IPR012133">
    <property type="entry name" value="Alpha-hydoxy_acid_DH_FMN"/>
</dbReference>
<evidence type="ECO:0000259" key="8">
    <source>
        <dbReference type="PROSITE" id="PS51349"/>
    </source>
</evidence>
<dbReference type="Proteomes" id="UP000294664">
    <property type="component" value="Unassembled WGS sequence"/>
</dbReference>
<proteinExistence type="inferred from homology"/>
<evidence type="ECO:0000313" key="10">
    <source>
        <dbReference type="Proteomes" id="UP000294664"/>
    </source>
</evidence>
<organism evidence="9 10">
    <name type="scientific">Aquabacter spiritensis</name>
    <dbReference type="NCBI Taxonomy" id="933073"/>
    <lineage>
        <taxon>Bacteria</taxon>
        <taxon>Pseudomonadati</taxon>
        <taxon>Pseudomonadota</taxon>
        <taxon>Alphaproteobacteria</taxon>
        <taxon>Hyphomicrobiales</taxon>
        <taxon>Xanthobacteraceae</taxon>
        <taxon>Aquabacter</taxon>
    </lineage>
</organism>
<evidence type="ECO:0000256" key="1">
    <source>
        <dbReference type="ARBA" id="ARBA00001917"/>
    </source>
</evidence>
<feature type="binding site" evidence="7">
    <location>
        <position position="261"/>
    </location>
    <ligand>
        <name>glyoxylate</name>
        <dbReference type="ChEBI" id="CHEBI:36655"/>
    </ligand>
</feature>
<feature type="binding site" evidence="7">
    <location>
        <position position="133"/>
    </location>
    <ligand>
        <name>FMN</name>
        <dbReference type="ChEBI" id="CHEBI:58210"/>
    </ligand>
</feature>
<dbReference type="FunFam" id="3.20.20.70:FF:000029">
    <property type="entry name" value="L-lactate dehydrogenase"/>
    <property type="match status" value="1"/>
</dbReference>
<dbReference type="RefSeq" id="WP_245504772.1">
    <property type="nucleotide sequence ID" value="NZ_SMAI01000013.1"/>
</dbReference>
<feature type="binding site" evidence="7">
    <location>
        <position position="169"/>
    </location>
    <ligand>
        <name>glyoxylate</name>
        <dbReference type="ChEBI" id="CHEBI:36655"/>
    </ligand>
</feature>
<dbReference type="InterPro" id="IPR013785">
    <property type="entry name" value="Aldolase_TIM"/>
</dbReference>
<evidence type="ECO:0000256" key="2">
    <source>
        <dbReference type="ARBA" id="ARBA00022630"/>
    </source>
</evidence>
<sequence>MTRPSSPPPVALADYERLALERMTARAEAYVNGGAADEITLRENRAAFDRLRLTSAVLRDLSGATTRTRLLGLELDHPILLAPVAFQKLVHPEGEIAAIQGAGAARAAAVVSTQASIALEDIAAAASTPLWFQLYIQPDRPFTRDLVARAVAAGYRALVVTVDAPASLRNREQRAGFHLPPGVEAVNLKGMAARRDAPAAVGDSPLFSGFLSGAPTWDDLAWLRGLSDLPIVLKGILAPGDARRAVEAGAQGLIVSNHGGRILDTLPATIDALPAIADATRGEIPLLLDGGIRRGTDIVKALARGATAVLIGRPYVHALAAAGAVGVAHAVHLLRAELEVAMAVTGCARLDEIDGSVLWTA</sequence>
<name>A0A4R3LUP7_9HYPH</name>
<dbReference type="Gene3D" id="3.20.20.70">
    <property type="entry name" value="Aldolase class I"/>
    <property type="match status" value="1"/>
</dbReference>
<dbReference type="PANTHER" id="PTHR10578:SF143">
    <property type="entry name" value="FMN-DEPENDENT ALPHA-HYDROXY ACID DEHYDROGENASE PB1A11.03"/>
    <property type="match status" value="1"/>
</dbReference>
<evidence type="ECO:0000256" key="6">
    <source>
        <dbReference type="PIRSR" id="PIRSR000138-1"/>
    </source>
</evidence>
<dbReference type="PIRSF" id="PIRSF000138">
    <property type="entry name" value="Al-hdrx_acd_dh"/>
    <property type="match status" value="1"/>
</dbReference>
<feature type="binding site" evidence="7">
    <location>
        <position position="258"/>
    </location>
    <ligand>
        <name>FMN</name>
        <dbReference type="ChEBI" id="CHEBI:58210"/>
    </ligand>
</feature>
<dbReference type="PROSITE" id="PS51349">
    <property type="entry name" value="FMN_HYDROXY_ACID_DH_2"/>
    <property type="match status" value="1"/>
</dbReference>
<keyword evidence="10" id="KW-1185">Reference proteome</keyword>
<keyword evidence="2 7" id="KW-0285">Flavoprotein</keyword>
<keyword evidence="3 7" id="KW-0288">FMN</keyword>
<evidence type="ECO:0000313" key="9">
    <source>
        <dbReference type="EMBL" id="TCT02385.1"/>
    </source>
</evidence>
<feature type="active site" description="Proton acceptor" evidence="6">
    <location>
        <position position="258"/>
    </location>
</feature>
<feature type="binding site" evidence="7">
    <location>
        <position position="112"/>
    </location>
    <ligand>
        <name>FMN</name>
        <dbReference type="ChEBI" id="CHEBI:58210"/>
    </ligand>
</feature>
<feature type="binding site" evidence="7">
    <location>
        <position position="135"/>
    </location>
    <ligand>
        <name>glyoxylate</name>
        <dbReference type="ChEBI" id="CHEBI:36655"/>
    </ligand>
</feature>
<evidence type="ECO:0000256" key="5">
    <source>
        <dbReference type="ARBA" id="ARBA00024042"/>
    </source>
</evidence>
<keyword evidence="4" id="KW-0560">Oxidoreductase</keyword>
<dbReference type="PANTHER" id="PTHR10578">
    <property type="entry name" value="S -2-HYDROXY-ACID OXIDASE-RELATED"/>
    <property type="match status" value="1"/>
</dbReference>
<feature type="binding site" evidence="7">
    <location>
        <begin position="289"/>
        <end position="293"/>
    </location>
    <ligand>
        <name>FMN</name>
        <dbReference type="ChEBI" id="CHEBI:58210"/>
    </ligand>
</feature>
<feature type="binding site" evidence="7">
    <location>
        <position position="161"/>
    </location>
    <ligand>
        <name>FMN</name>
        <dbReference type="ChEBI" id="CHEBI:58210"/>
    </ligand>
</feature>
<feature type="binding site" evidence="7">
    <location>
        <begin position="312"/>
        <end position="313"/>
    </location>
    <ligand>
        <name>FMN</name>
        <dbReference type="ChEBI" id="CHEBI:58210"/>
    </ligand>
</feature>
<dbReference type="Pfam" id="PF01070">
    <property type="entry name" value="FMN_dh"/>
    <property type="match status" value="1"/>
</dbReference>
<dbReference type="InterPro" id="IPR037396">
    <property type="entry name" value="FMN_HAD"/>
</dbReference>
<dbReference type="AlphaFoldDB" id="A0A4R3LUP7"/>
<evidence type="ECO:0000256" key="7">
    <source>
        <dbReference type="PIRSR" id="PIRSR000138-2"/>
    </source>
</evidence>
<dbReference type="InterPro" id="IPR000262">
    <property type="entry name" value="FMN-dep_DH"/>
</dbReference>
<gene>
    <name evidence="9" type="ORF">EDC64_11331</name>
</gene>
<comment type="similarity">
    <text evidence="5">Belongs to the FMN-dependent alpha-hydroxy acid dehydrogenase family.</text>
</comment>